<feature type="signal peptide" evidence="3">
    <location>
        <begin position="1"/>
        <end position="25"/>
    </location>
</feature>
<dbReference type="AlphaFoldDB" id="A0ABD3PJA9"/>
<evidence type="ECO:0000256" key="3">
    <source>
        <dbReference type="SAM" id="SignalP"/>
    </source>
</evidence>
<feature type="domain" description="Protein root UVB sensitive/RUS" evidence="4">
    <location>
        <begin position="127"/>
        <end position="285"/>
    </location>
</feature>
<dbReference type="InterPro" id="IPR006968">
    <property type="entry name" value="RUS_fam"/>
</dbReference>
<feature type="compositionally biased region" description="Low complexity" evidence="2">
    <location>
        <begin position="298"/>
        <end position="315"/>
    </location>
</feature>
<dbReference type="EMBL" id="JABMIG020000167">
    <property type="protein sequence ID" value="KAL3787856.1"/>
    <property type="molecule type" value="Genomic_DNA"/>
</dbReference>
<evidence type="ECO:0000313" key="7">
    <source>
        <dbReference type="Proteomes" id="UP001516023"/>
    </source>
</evidence>
<dbReference type="InterPro" id="IPR055412">
    <property type="entry name" value="UVB_sens_C"/>
</dbReference>
<dbReference type="Pfam" id="PF24160">
    <property type="entry name" value="UVB_sens_C"/>
    <property type="match status" value="1"/>
</dbReference>
<feature type="chain" id="PRO_5044804943" evidence="3">
    <location>
        <begin position="26"/>
        <end position="630"/>
    </location>
</feature>
<reference evidence="6 7" key="1">
    <citation type="journal article" date="2020" name="G3 (Bethesda)">
        <title>Improved Reference Genome for Cyclotella cryptica CCMP332, a Model for Cell Wall Morphogenesis, Salinity Adaptation, and Lipid Production in Diatoms (Bacillariophyta).</title>
        <authorList>
            <person name="Roberts W.R."/>
            <person name="Downey K.M."/>
            <person name="Ruck E.C."/>
            <person name="Traller J.C."/>
            <person name="Alverson A.J."/>
        </authorList>
    </citation>
    <scope>NUCLEOTIDE SEQUENCE [LARGE SCALE GENOMIC DNA]</scope>
    <source>
        <strain evidence="6 7">CCMP332</strain>
    </source>
</reference>
<evidence type="ECO:0000256" key="1">
    <source>
        <dbReference type="ARBA" id="ARBA00007558"/>
    </source>
</evidence>
<dbReference type="PANTHER" id="PTHR12770">
    <property type="entry name" value="RUS1 FAMILY PROTEIN C16ORF58"/>
    <property type="match status" value="1"/>
</dbReference>
<evidence type="ECO:0000259" key="4">
    <source>
        <dbReference type="Pfam" id="PF04884"/>
    </source>
</evidence>
<dbReference type="Pfam" id="PF04884">
    <property type="entry name" value="UVB_sens_prot"/>
    <property type="match status" value="2"/>
</dbReference>
<proteinExistence type="inferred from homology"/>
<feature type="domain" description="Protein root UVB sensitive/RUS" evidence="4">
    <location>
        <begin position="316"/>
        <end position="395"/>
    </location>
</feature>
<keyword evidence="7" id="KW-1185">Reference proteome</keyword>
<feature type="domain" description="Root UVB sensitive protein C-terminal" evidence="5">
    <location>
        <begin position="500"/>
        <end position="583"/>
    </location>
</feature>
<gene>
    <name evidence="6" type="ORF">HJC23_000398</name>
</gene>
<feature type="region of interest" description="Disordered" evidence="2">
    <location>
        <begin position="289"/>
        <end position="315"/>
    </location>
</feature>
<name>A0ABD3PJA9_9STRA</name>
<evidence type="ECO:0000259" key="5">
    <source>
        <dbReference type="Pfam" id="PF24160"/>
    </source>
</evidence>
<organism evidence="6 7">
    <name type="scientific">Cyclotella cryptica</name>
    <dbReference type="NCBI Taxonomy" id="29204"/>
    <lineage>
        <taxon>Eukaryota</taxon>
        <taxon>Sar</taxon>
        <taxon>Stramenopiles</taxon>
        <taxon>Ochrophyta</taxon>
        <taxon>Bacillariophyta</taxon>
        <taxon>Coscinodiscophyceae</taxon>
        <taxon>Thalassiosirophycidae</taxon>
        <taxon>Stephanodiscales</taxon>
        <taxon>Stephanodiscaceae</taxon>
        <taxon>Cyclotella</taxon>
    </lineage>
</organism>
<keyword evidence="3" id="KW-0732">Signal</keyword>
<comment type="similarity">
    <text evidence="1">Belongs to the RUS1 family.</text>
</comment>
<comment type="caution">
    <text evidence="6">The sequence shown here is derived from an EMBL/GenBank/DDBJ whole genome shotgun (WGS) entry which is preliminary data.</text>
</comment>
<accession>A0ABD3PJA9</accession>
<dbReference type="Proteomes" id="UP001516023">
    <property type="component" value="Unassembled WGS sequence"/>
</dbReference>
<dbReference type="InterPro" id="IPR054549">
    <property type="entry name" value="UVB_sens_RUS_dom"/>
</dbReference>
<evidence type="ECO:0000256" key="2">
    <source>
        <dbReference type="SAM" id="MobiDB-lite"/>
    </source>
</evidence>
<protein>
    <submittedName>
        <fullName evidence="6">Uncharacterized protein</fullName>
    </submittedName>
</protein>
<evidence type="ECO:0000313" key="6">
    <source>
        <dbReference type="EMBL" id="KAL3787856.1"/>
    </source>
</evidence>
<dbReference type="PANTHER" id="PTHR12770:SF20">
    <property type="entry name" value="PROTEIN ROOT UVB SENSITIVE 6"/>
    <property type="match status" value="1"/>
</dbReference>
<sequence length="630" mass="69804">MLPAIFCRVLLFASILELHLIGIHGETQTSERIATPCNIVRCGFITCPISTASKITQRQRSLQHYSNFNTRCASASTPIPELFSVDVRYNRRSPLTYDPSSGRYLDVATTELSPDHRSNDNPKINIVSQFLQSAFVPEGVAPSYYSFMRWRILQRFVNANVHVIGTQSLLMGLRGMHRGNGGGGPGAVATGAAAATNWVLKDTLGKIVRMVWASKMGRKFDPDAKRWRFRSSLIYALGNGLEVSTYLHPQYFLVLAMLANSCKQMSMLTSSATRNALYNSFKRIDSAGGGGRSNDALNNGGNTNSTTSRRGSSGNVENIGDITAKGEAQIAVVDLLGIASGICLSRAVGVSVQNVFAVWIILQIMEIFCMYNEIRAVVYKTFNFERMYTLLNELLPDDDCNSDVTSVKLKTIPTPEQIASKEKIFLSPDHLARRAIAFGSPGRTLLDPDELTMLVDDIFRGEKYFLVVGQDLKNARGLSAKFRQWRRRQRNGNAVSDIDPQEQCHIVLHADANNLDILKSALALVILRRKLVKLDKEMTANTSRSTSSPLRSRDCSTIIRESRTEADQIFPHLLRELTKKGWHPPLRSMLGRVSARAEWSIQKHVGHGSGTPSSSVKETVTFIEIGDEEG</sequence>